<evidence type="ECO:0000256" key="1">
    <source>
        <dbReference type="SAM" id="MobiDB-lite"/>
    </source>
</evidence>
<feature type="region of interest" description="Disordered" evidence="1">
    <location>
        <begin position="46"/>
        <end position="152"/>
    </location>
</feature>
<keyword evidence="3" id="KW-1185">Reference proteome</keyword>
<feature type="compositionally biased region" description="Pro residues" evidence="1">
    <location>
        <begin position="51"/>
        <end position="64"/>
    </location>
</feature>
<name>A0ABT6LYG9_9ACTN</name>
<evidence type="ECO:0000313" key="2">
    <source>
        <dbReference type="EMBL" id="MDH6221346.1"/>
    </source>
</evidence>
<reference evidence="2 3" key="1">
    <citation type="submission" date="2023-04" db="EMBL/GenBank/DDBJ databases">
        <title>Forest soil microbial communities from Buena Vista Peninsula, Colon Province, Panama.</title>
        <authorList>
            <person name="Bouskill N."/>
        </authorList>
    </citation>
    <scope>NUCLEOTIDE SEQUENCE [LARGE SCALE GENOMIC DNA]</scope>
    <source>
        <strain evidence="2 3">GGS1</strain>
    </source>
</reference>
<gene>
    <name evidence="2" type="ORF">M2283_008692</name>
</gene>
<dbReference type="Proteomes" id="UP001160499">
    <property type="component" value="Unassembled WGS sequence"/>
</dbReference>
<protein>
    <submittedName>
        <fullName evidence="2">Membrane protein</fullName>
    </submittedName>
</protein>
<sequence length="185" mass="19702">MRANLCSSAVPRAVEDAIVARVHRTTTTATLLVTVAVSALSGCVTVQRPPVSGPPAAPTRPSAPRPDGRAEPQVVQAPAREALEMIGPSRRPDPTEPAPHPANRSAPTAAQQPPVPRSHPHPHPRQAHPKPHHPHRSKPQPGVEMPDVTKQVPKNTADVCALGRKYGGWKADSPESLICKQSYGR</sequence>
<feature type="region of interest" description="Disordered" evidence="1">
    <location>
        <begin position="166"/>
        <end position="185"/>
    </location>
</feature>
<evidence type="ECO:0000313" key="3">
    <source>
        <dbReference type="Proteomes" id="UP001160499"/>
    </source>
</evidence>
<proteinExistence type="predicted"/>
<feature type="compositionally biased region" description="Basic residues" evidence="1">
    <location>
        <begin position="118"/>
        <end position="138"/>
    </location>
</feature>
<dbReference type="EMBL" id="JARXVH010000022">
    <property type="protein sequence ID" value="MDH6221346.1"/>
    <property type="molecule type" value="Genomic_DNA"/>
</dbReference>
<accession>A0ABT6LYG9</accession>
<comment type="caution">
    <text evidence="2">The sequence shown here is derived from an EMBL/GenBank/DDBJ whole genome shotgun (WGS) entry which is preliminary data.</text>
</comment>
<organism evidence="2 3">
    <name type="scientific">Streptomyces pseudovenezuelae</name>
    <dbReference type="NCBI Taxonomy" id="67350"/>
    <lineage>
        <taxon>Bacteria</taxon>
        <taxon>Bacillati</taxon>
        <taxon>Actinomycetota</taxon>
        <taxon>Actinomycetes</taxon>
        <taxon>Kitasatosporales</taxon>
        <taxon>Streptomycetaceae</taxon>
        <taxon>Streptomyces</taxon>
        <taxon>Streptomyces aurantiacus group</taxon>
    </lineage>
</organism>